<comment type="caution">
    <text evidence="11">The sequence shown here is derived from an EMBL/GenBank/DDBJ whole genome shotgun (WGS) entry which is preliminary data.</text>
</comment>
<reference evidence="11 12" key="1">
    <citation type="submission" date="2018-12" db="EMBL/GenBank/DDBJ databases">
        <title>Genome of Verticillium dahliae isolate Getta Getta.</title>
        <authorList>
            <person name="Gardiner D.M."/>
        </authorList>
    </citation>
    <scope>NUCLEOTIDE SEQUENCE [LARGE SCALE GENOMIC DNA]</scope>
    <source>
        <strain evidence="11 12">Getta Getta</strain>
    </source>
</reference>
<dbReference type="EC" id="2.1.1.233" evidence="3 8"/>
<dbReference type="Proteomes" id="UP000288725">
    <property type="component" value="Chromosome 5"/>
</dbReference>
<sequence length="330" mass="37062">MSHDTIPNLLSLRGPRSARGRGRTTAPPGFPSRATNDQAIQGTDDDAAASRLSAVSLGYLQDSFAQYFVQTQASLAPRRLPIINRGTYTRTCALNQLVDSFLAEDDRSFPNQSKERQIISLGAGTDTRIFRIFGGRACHNLTYHELDFPVTVTKKSRLVSAIPHMRRVLGEQVPQPDGSWSCRPPSGGEYYCHGIDLPAESTVQWFAKQIENLALVVYEPIRPHDPFGKMMVSNLAARRIRMPTLESYPLPADQEARLRTAGFKHASAQTIEYIWENWVSPQERERVNGLEGLDEVEEWQLLADHYVVAWAWRGEGFGGWQGAYNNDESR</sequence>
<evidence type="ECO:0000256" key="2">
    <source>
        <dbReference type="ARBA" id="ARBA00010703"/>
    </source>
</evidence>
<evidence type="ECO:0000313" key="12">
    <source>
        <dbReference type="Proteomes" id="UP000288725"/>
    </source>
</evidence>
<comment type="catalytic activity">
    <reaction evidence="1 8">
        <text>[phosphatase 2A protein]-C-terminal L-leucine + S-adenosyl-L-methionine = [phosphatase 2A protein]-C-terminal L-leucine methyl ester + S-adenosyl-L-homocysteine</text>
        <dbReference type="Rhea" id="RHEA:48544"/>
        <dbReference type="Rhea" id="RHEA-COMP:12134"/>
        <dbReference type="Rhea" id="RHEA-COMP:12135"/>
        <dbReference type="ChEBI" id="CHEBI:57856"/>
        <dbReference type="ChEBI" id="CHEBI:59789"/>
        <dbReference type="ChEBI" id="CHEBI:90516"/>
        <dbReference type="ChEBI" id="CHEBI:90517"/>
        <dbReference type="EC" id="2.1.1.233"/>
    </reaction>
</comment>
<keyword evidence="7 8" id="KW-0949">S-adenosyl-L-methionine</keyword>
<dbReference type="AlphaFoldDB" id="A0A444S611"/>
<dbReference type="PANTHER" id="PTHR13600:SF21">
    <property type="entry name" value="LEUCINE CARBOXYL METHYLTRANSFERASE 1"/>
    <property type="match status" value="1"/>
</dbReference>
<proteinExistence type="inferred from homology"/>
<feature type="binding site" evidence="9">
    <location>
        <position position="90"/>
    </location>
    <ligand>
        <name>S-adenosyl-L-methionine</name>
        <dbReference type="ChEBI" id="CHEBI:59789"/>
    </ligand>
</feature>
<evidence type="ECO:0000256" key="5">
    <source>
        <dbReference type="ARBA" id="ARBA00022603"/>
    </source>
</evidence>
<organism evidence="11 12">
    <name type="scientific">Verticillium dahliae</name>
    <name type="common">Verticillium wilt</name>
    <dbReference type="NCBI Taxonomy" id="27337"/>
    <lineage>
        <taxon>Eukaryota</taxon>
        <taxon>Fungi</taxon>
        <taxon>Dikarya</taxon>
        <taxon>Ascomycota</taxon>
        <taxon>Pezizomycotina</taxon>
        <taxon>Sordariomycetes</taxon>
        <taxon>Hypocreomycetidae</taxon>
        <taxon>Glomerellales</taxon>
        <taxon>Plectosphaerellaceae</taxon>
        <taxon>Verticillium</taxon>
    </lineage>
</organism>
<evidence type="ECO:0000256" key="7">
    <source>
        <dbReference type="ARBA" id="ARBA00022691"/>
    </source>
</evidence>
<dbReference type="PANTHER" id="PTHR13600">
    <property type="entry name" value="LEUCINE CARBOXYL METHYLTRANSFERASE"/>
    <property type="match status" value="1"/>
</dbReference>
<comment type="similarity">
    <text evidence="2 8">Belongs to the methyltransferase superfamily. LCMT family.</text>
</comment>
<evidence type="ECO:0000256" key="8">
    <source>
        <dbReference type="PIRNR" id="PIRNR016305"/>
    </source>
</evidence>
<protein>
    <recommendedName>
        <fullName evidence="4 8">Leucine carboxyl methyltransferase 1</fullName>
        <ecNumber evidence="3 8">2.1.1.233</ecNumber>
    </recommendedName>
</protein>
<evidence type="ECO:0000256" key="10">
    <source>
        <dbReference type="SAM" id="MobiDB-lite"/>
    </source>
</evidence>
<dbReference type="EMBL" id="RSDZ01000021">
    <property type="protein sequence ID" value="RXG48735.1"/>
    <property type="molecule type" value="Genomic_DNA"/>
</dbReference>
<accession>A0A444S611</accession>
<dbReference type="InterPro" id="IPR007213">
    <property type="entry name" value="Ppm1/Ppm2/Tcmp"/>
</dbReference>
<evidence type="ECO:0000256" key="9">
    <source>
        <dbReference type="PIRSR" id="PIRSR016305-1"/>
    </source>
</evidence>
<evidence type="ECO:0000256" key="3">
    <source>
        <dbReference type="ARBA" id="ARBA00012834"/>
    </source>
</evidence>
<name>A0A444S611_VERDA</name>
<evidence type="ECO:0000313" key="11">
    <source>
        <dbReference type="EMBL" id="RXG48735.1"/>
    </source>
</evidence>
<feature type="binding site" evidence="9">
    <location>
        <position position="122"/>
    </location>
    <ligand>
        <name>S-adenosyl-L-methionine</name>
        <dbReference type="ChEBI" id="CHEBI:59789"/>
    </ligand>
</feature>
<feature type="region of interest" description="Disordered" evidence="10">
    <location>
        <begin position="1"/>
        <end position="38"/>
    </location>
</feature>
<evidence type="ECO:0000256" key="6">
    <source>
        <dbReference type="ARBA" id="ARBA00022679"/>
    </source>
</evidence>
<evidence type="ECO:0000256" key="1">
    <source>
        <dbReference type="ARBA" id="ARBA00000724"/>
    </source>
</evidence>
<gene>
    <name evidence="11" type="ORF">VDGE_30024</name>
</gene>
<comment type="function">
    <text evidence="8">Methylates the carboxyl group of the C-terminal leucine residue of protein phosphatase 2A catalytic subunits to form alpha-leucine ester residues.</text>
</comment>
<dbReference type="InterPro" id="IPR016651">
    <property type="entry name" value="LCMT1"/>
</dbReference>
<evidence type="ECO:0000256" key="4">
    <source>
        <dbReference type="ARBA" id="ARBA00017497"/>
    </source>
</evidence>
<dbReference type="Pfam" id="PF04072">
    <property type="entry name" value="LCM"/>
    <property type="match status" value="1"/>
</dbReference>
<keyword evidence="5 8" id="KW-0489">Methyltransferase</keyword>
<keyword evidence="6 8" id="KW-0808">Transferase</keyword>
<dbReference type="Gene3D" id="3.40.50.150">
    <property type="entry name" value="Vaccinia Virus protein VP39"/>
    <property type="match status" value="2"/>
</dbReference>
<dbReference type="GO" id="GO:0032259">
    <property type="term" value="P:methylation"/>
    <property type="evidence" value="ECO:0007669"/>
    <property type="project" value="UniProtKB-KW"/>
</dbReference>
<dbReference type="InterPro" id="IPR029063">
    <property type="entry name" value="SAM-dependent_MTases_sf"/>
</dbReference>
<dbReference type="SUPFAM" id="SSF53335">
    <property type="entry name" value="S-adenosyl-L-methionine-dependent methyltransferases"/>
    <property type="match status" value="1"/>
</dbReference>
<dbReference type="PIRSF" id="PIRSF016305">
    <property type="entry name" value="LCM_mtfrase"/>
    <property type="match status" value="1"/>
</dbReference>
<dbReference type="GO" id="GO:0018423">
    <property type="term" value="F:protein C-terminal leucine carboxyl O-methyltransferase activity"/>
    <property type="evidence" value="ECO:0007669"/>
    <property type="project" value="UniProtKB-EC"/>
</dbReference>